<dbReference type="RefSeq" id="WP_229665329.1">
    <property type="nucleotide sequence ID" value="NZ_BMIP01000002.1"/>
</dbReference>
<accession>A0A916YXM0</accession>
<gene>
    <name evidence="3" type="ORF">GCM10010990_13670</name>
</gene>
<dbReference type="Proteomes" id="UP000612349">
    <property type="component" value="Unassembled WGS sequence"/>
</dbReference>
<name>A0A916YXM0_9SPHN</name>
<sequence length="241" mass="25606">MDKVANLPAGHDKRMTTQRIARISALAAMLALASCAPQAVRQTGGETVSGPRPTPRPTIAPASESERICRRELAELGADFVPLPNLSAGSCSSSNAVTLYHLASDNSRVTVTNLPRISCTLSQTLSNWTRYGVSRAAQQMLGSPVVKVETFGSYNCRNVAGSSRRSAHSTASAVDISGFVLADGRRITVKAGWNGSAAERRFLRVIHGSACKRFGTVLGPDYNAAHEDHLHLEAGGDGFCR</sequence>
<organism evidence="3 4">
    <name type="scientific">Croceicoccus mobilis</name>
    <dbReference type="NCBI Taxonomy" id="1703339"/>
    <lineage>
        <taxon>Bacteria</taxon>
        <taxon>Pseudomonadati</taxon>
        <taxon>Pseudomonadota</taxon>
        <taxon>Alphaproteobacteria</taxon>
        <taxon>Sphingomonadales</taxon>
        <taxon>Erythrobacteraceae</taxon>
        <taxon>Croceicoccus</taxon>
    </lineage>
</organism>
<proteinExistence type="predicted"/>
<evidence type="ECO:0000256" key="1">
    <source>
        <dbReference type="SAM" id="MobiDB-lite"/>
    </source>
</evidence>
<dbReference type="AlphaFoldDB" id="A0A916YXM0"/>
<dbReference type="Pfam" id="PF06904">
    <property type="entry name" value="Extensin-like_C"/>
    <property type="match status" value="1"/>
</dbReference>
<dbReference type="EMBL" id="BMIP01000002">
    <property type="protein sequence ID" value="GGD65435.1"/>
    <property type="molecule type" value="Genomic_DNA"/>
</dbReference>
<reference evidence="3" key="1">
    <citation type="journal article" date="2014" name="Int. J. Syst. Evol. Microbiol.">
        <title>Complete genome sequence of Corynebacterium casei LMG S-19264T (=DSM 44701T), isolated from a smear-ripened cheese.</title>
        <authorList>
            <consortium name="US DOE Joint Genome Institute (JGI-PGF)"/>
            <person name="Walter F."/>
            <person name="Albersmeier A."/>
            <person name="Kalinowski J."/>
            <person name="Ruckert C."/>
        </authorList>
    </citation>
    <scope>NUCLEOTIDE SEQUENCE</scope>
    <source>
        <strain evidence="3">CGMCC 1.15360</strain>
    </source>
</reference>
<protein>
    <recommendedName>
        <fullName evidence="2">Extensin-like C-terminal domain-containing protein</fullName>
    </recommendedName>
</protein>
<dbReference type="PROSITE" id="PS51257">
    <property type="entry name" value="PROKAR_LIPOPROTEIN"/>
    <property type="match status" value="1"/>
</dbReference>
<feature type="domain" description="Extensin-like C-terminal" evidence="2">
    <location>
        <begin position="68"/>
        <end position="241"/>
    </location>
</feature>
<evidence type="ECO:0000313" key="4">
    <source>
        <dbReference type="Proteomes" id="UP000612349"/>
    </source>
</evidence>
<comment type="caution">
    <text evidence="3">The sequence shown here is derived from an EMBL/GenBank/DDBJ whole genome shotgun (WGS) entry which is preliminary data.</text>
</comment>
<keyword evidence="4" id="KW-1185">Reference proteome</keyword>
<evidence type="ECO:0000313" key="3">
    <source>
        <dbReference type="EMBL" id="GGD65435.1"/>
    </source>
</evidence>
<feature type="region of interest" description="Disordered" evidence="1">
    <location>
        <begin position="42"/>
        <end position="64"/>
    </location>
</feature>
<dbReference type="InterPro" id="IPR009683">
    <property type="entry name" value="Extensin-like_C"/>
</dbReference>
<evidence type="ECO:0000259" key="2">
    <source>
        <dbReference type="Pfam" id="PF06904"/>
    </source>
</evidence>
<reference evidence="3" key="2">
    <citation type="submission" date="2020-09" db="EMBL/GenBank/DDBJ databases">
        <authorList>
            <person name="Sun Q."/>
            <person name="Zhou Y."/>
        </authorList>
    </citation>
    <scope>NUCLEOTIDE SEQUENCE</scope>
    <source>
        <strain evidence="3">CGMCC 1.15360</strain>
    </source>
</reference>